<dbReference type="OrthoDB" id="515313at2759"/>
<keyword evidence="3" id="KW-0966">Cell projection</keyword>
<proteinExistence type="inferred from homology"/>
<dbReference type="AlphaFoldDB" id="A0A2P6TBK8"/>
<accession>A0A2P6TBK8</accession>
<feature type="compositionally biased region" description="Low complexity" evidence="2">
    <location>
        <begin position="42"/>
        <end position="53"/>
    </location>
</feature>
<feature type="compositionally biased region" description="Gly residues" evidence="2">
    <location>
        <begin position="54"/>
        <end position="73"/>
    </location>
</feature>
<sequence>MAAGAPQGGPEGGRASQISPSSPSEGALAAQNTLFDAHETSEGASEASAAQADGGDGGSRAGGGGEQGDGAGCSEGWAAADSEAAPAAEHLAALQLADDGACDSSGEAGHAGVERAAAGGGGSMAGDGDQECEASDCEEADEEEQDSGTIKAHGGPTSAPRLGASTSGAAKARLSAQPSAASTASRASKRLTFSAPPKCLLSRPRLAPRANFSHSGQRVRQILRDNATLVKRLGAIAFKQPEHELSQQQHDQFMANVAASSEARRAQEARKVMGQNLAIYKRLQEVKPSRDMARASLDRDFAKHERMLTTLAALRRRSRATSQPGDGGSRKGTQSGGGQRASASPSQRASVSAAAPQDAE</sequence>
<reference evidence="3 4" key="1">
    <citation type="journal article" date="2018" name="Plant J.">
        <title>Genome sequences of Chlorella sorokiniana UTEX 1602 and Micractinium conductrix SAG 241.80: implications to maltose excretion by a green alga.</title>
        <authorList>
            <person name="Arriola M.B."/>
            <person name="Velmurugan N."/>
            <person name="Zhang Y."/>
            <person name="Plunkett M.H."/>
            <person name="Hondzo H."/>
            <person name="Barney B.M."/>
        </authorList>
    </citation>
    <scope>NUCLEOTIDE SEQUENCE [LARGE SCALE GENOMIC DNA]</scope>
    <source>
        <strain evidence="4">UTEX 1602</strain>
    </source>
</reference>
<evidence type="ECO:0000313" key="4">
    <source>
        <dbReference type="Proteomes" id="UP000239899"/>
    </source>
</evidence>
<keyword evidence="4" id="KW-1185">Reference proteome</keyword>
<feature type="compositionally biased region" description="Low complexity" evidence="2">
    <location>
        <begin position="106"/>
        <end position="117"/>
    </location>
</feature>
<evidence type="ECO:0000313" key="3">
    <source>
        <dbReference type="EMBL" id="PRW05939.1"/>
    </source>
</evidence>
<comment type="similarity">
    <text evidence="1">Belongs to the CFAP97 family.</text>
</comment>
<dbReference type="Pfam" id="PF13879">
    <property type="entry name" value="Hmw_CFAP97"/>
    <property type="match status" value="1"/>
</dbReference>
<gene>
    <name evidence="3" type="ORF">C2E21_9390</name>
</gene>
<dbReference type="InterPro" id="IPR038791">
    <property type="entry name" value="Cfap97/Hemingway"/>
</dbReference>
<comment type="caution">
    <text evidence="3">The sequence shown here is derived from an EMBL/GenBank/DDBJ whole genome shotgun (WGS) entry which is preliminary data.</text>
</comment>
<dbReference type="PANTHER" id="PTHR23035">
    <property type="entry name" value="CILIA- AND FLAGELLA-ASSOCIATED PROTEIN 97-RELATED"/>
    <property type="match status" value="1"/>
</dbReference>
<feature type="compositionally biased region" description="Low complexity" evidence="2">
    <location>
        <begin position="74"/>
        <end position="99"/>
    </location>
</feature>
<feature type="compositionally biased region" description="Gly residues" evidence="2">
    <location>
        <begin position="1"/>
        <end position="12"/>
    </location>
</feature>
<dbReference type="EMBL" id="LHPG02000027">
    <property type="protein sequence ID" value="PRW05939.1"/>
    <property type="molecule type" value="Genomic_DNA"/>
</dbReference>
<dbReference type="PANTHER" id="PTHR23035:SF1">
    <property type="entry name" value="CILIA- AND FLAGELLA-ASSOCIATED PROTEIN 97"/>
    <property type="match status" value="1"/>
</dbReference>
<name>A0A2P6TBK8_CHLSO</name>
<dbReference type="Proteomes" id="UP000239899">
    <property type="component" value="Unassembled WGS sequence"/>
</dbReference>
<keyword evidence="3" id="KW-0969">Cilium</keyword>
<protein>
    <submittedName>
        <fullName evidence="3">Cilia-and flagella-associated 97</fullName>
    </submittedName>
</protein>
<evidence type="ECO:0000256" key="1">
    <source>
        <dbReference type="ARBA" id="ARBA00008315"/>
    </source>
</evidence>
<dbReference type="STRING" id="3076.A0A2P6TBK8"/>
<dbReference type="InterPro" id="IPR029488">
    <property type="entry name" value="Hmw/CFAP97"/>
</dbReference>
<feature type="compositionally biased region" description="Low complexity" evidence="2">
    <location>
        <begin position="175"/>
        <end position="186"/>
    </location>
</feature>
<feature type="compositionally biased region" description="Low complexity" evidence="2">
    <location>
        <begin position="340"/>
        <end position="360"/>
    </location>
</feature>
<feature type="region of interest" description="Disordered" evidence="2">
    <location>
        <begin position="1"/>
        <end position="189"/>
    </location>
</feature>
<evidence type="ECO:0000256" key="2">
    <source>
        <dbReference type="SAM" id="MobiDB-lite"/>
    </source>
</evidence>
<feature type="compositionally biased region" description="Acidic residues" evidence="2">
    <location>
        <begin position="128"/>
        <end position="146"/>
    </location>
</feature>
<feature type="region of interest" description="Disordered" evidence="2">
    <location>
        <begin position="312"/>
        <end position="360"/>
    </location>
</feature>
<feature type="compositionally biased region" description="Polar residues" evidence="2">
    <location>
        <begin position="16"/>
        <end position="34"/>
    </location>
</feature>
<organism evidence="3 4">
    <name type="scientific">Chlorella sorokiniana</name>
    <name type="common">Freshwater green alga</name>
    <dbReference type="NCBI Taxonomy" id="3076"/>
    <lineage>
        <taxon>Eukaryota</taxon>
        <taxon>Viridiplantae</taxon>
        <taxon>Chlorophyta</taxon>
        <taxon>core chlorophytes</taxon>
        <taxon>Trebouxiophyceae</taxon>
        <taxon>Chlorellales</taxon>
        <taxon>Chlorellaceae</taxon>
        <taxon>Chlorella clade</taxon>
        <taxon>Chlorella</taxon>
    </lineage>
</organism>
<keyword evidence="3" id="KW-0282">Flagellum</keyword>